<proteinExistence type="predicted"/>
<evidence type="ECO:0000256" key="1">
    <source>
        <dbReference type="SAM" id="Phobius"/>
    </source>
</evidence>
<gene>
    <name evidence="2" type="ORF">METZ01_LOCUS75048</name>
</gene>
<protein>
    <submittedName>
        <fullName evidence="2">Uncharacterized protein</fullName>
    </submittedName>
</protein>
<dbReference type="AlphaFoldDB" id="A0A381U286"/>
<dbReference type="EMBL" id="UINC01005577">
    <property type="protein sequence ID" value="SVA22194.1"/>
    <property type="molecule type" value="Genomic_DNA"/>
</dbReference>
<keyword evidence="1" id="KW-0812">Transmembrane</keyword>
<keyword evidence="1" id="KW-0472">Membrane</keyword>
<sequence>MLKEKGDRGVLFFILTTKPQGNKMEFLQQWWWALLLVAVIAWWWSQNN</sequence>
<keyword evidence="1" id="KW-1133">Transmembrane helix</keyword>
<reference evidence="2" key="1">
    <citation type="submission" date="2018-05" db="EMBL/GenBank/DDBJ databases">
        <authorList>
            <person name="Lanie J.A."/>
            <person name="Ng W.-L."/>
            <person name="Kazmierczak K.M."/>
            <person name="Andrzejewski T.M."/>
            <person name="Davidsen T.M."/>
            <person name="Wayne K.J."/>
            <person name="Tettelin H."/>
            <person name="Glass J.I."/>
            <person name="Rusch D."/>
            <person name="Podicherti R."/>
            <person name="Tsui H.-C.T."/>
            <person name="Winkler M.E."/>
        </authorList>
    </citation>
    <scope>NUCLEOTIDE SEQUENCE</scope>
</reference>
<accession>A0A381U286</accession>
<organism evidence="2">
    <name type="scientific">marine metagenome</name>
    <dbReference type="NCBI Taxonomy" id="408172"/>
    <lineage>
        <taxon>unclassified sequences</taxon>
        <taxon>metagenomes</taxon>
        <taxon>ecological metagenomes</taxon>
    </lineage>
</organism>
<name>A0A381U286_9ZZZZ</name>
<feature type="transmembrane region" description="Helical" evidence="1">
    <location>
        <begin position="29"/>
        <end position="45"/>
    </location>
</feature>
<evidence type="ECO:0000313" key="2">
    <source>
        <dbReference type="EMBL" id="SVA22194.1"/>
    </source>
</evidence>